<evidence type="ECO:0000313" key="2">
    <source>
        <dbReference type="Proteomes" id="UP000254704"/>
    </source>
</evidence>
<accession>A0A379ES37</accession>
<gene>
    <name evidence="1" type="primary">nadR_2</name>
    <name evidence="1" type="ORF">NCTC11621_00103</name>
</gene>
<dbReference type="AlphaFoldDB" id="A0A379ES37"/>
<dbReference type="EMBL" id="UGTV01000008">
    <property type="protein sequence ID" value="SUC03850.1"/>
    <property type="molecule type" value="Genomic_DNA"/>
</dbReference>
<dbReference type="SUPFAM" id="SSF47413">
    <property type="entry name" value="lambda repressor-like DNA-binding domains"/>
    <property type="match status" value="1"/>
</dbReference>
<dbReference type="InterPro" id="IPR010982">
    <property type="entry name" value="Lambda_DNA-bd_dom_sf"/>
</dbReference>
<evidence type="ECO:0000313" key="1">
    <source>
        <dbReference type="EMBL" id="SUC03850.1"/>
    </source>
</evidence>
<reference evidence="1 2" key="1">
    <citation type="submission" date="2018-06" db="EMBL/GenBank/DDBJ databases">
        <authorList>
            <consortium name="Pathogen Informatics"/>
            <person name="Doyle S."/>
        </authorList>
    </citation>
    <scope>NUCLEOTIDE SEQUENCE [LARGE SCALE GENOMIC DNA]</scope>
    <source>
        <strain evidence="1 2">NCTC11621</strain>
    </source>
</reference>
<organism evidence="1 2">
    <name type="scientific">Pasteurella canis</name>
    <dbReference type="NCBI Taxonomy" id="753"/>
    <lineage>
        <taxon>Bacteria</taxon>
        <taxon>Pseudomonadati</taxon>
        <taxon>Pseudomonadota</taxon>
        <taxon>Gammaproteobacteria</taxon>
        <taxon>Pasteurellales</taxon>
        <taxon>Pasteurellaceae</taxon>
        <taxon>Pasteurella</taxon>
    </lineage>
</organism>
<proteinExistence type="predicted"/>
<dbReference type="Proteomes" id="UP000254704">
    <property type="component" value="Unassembled WGS sequence"/>
</dbReference>
<dbReference type="RefSeq" id="WP_167409461.1">
    <property type="nucleotide sequence ID" value="NZ_UGTV01000008.1"/>
</dbReference>
<protein>
    <submittedName>
        <fullName evidence="1">Transcriptional regulator NadR</fullName>
    </submittedName>
</protein>
<dbReference type="GO" id="GO:0003677">
    <property type="term" value="F:DNA binding"/>
    <property type="evidence" value="ECO:0007669"/>
    <property type="project" value="InterPro"/>
</dbReference>
<sequence length="52" mass="5921">MSSFAYLQQKRKQLNLKVNDICQQANITRAYFNQLVSGKIKNPSATKTQCVT</sequence>
<name>A0A379ES37_9PAST</name>